<dbReference type="PANTHER" id="PTHR11496">
    <property type="entry name" value="ALCOHOL DEHYDROGENASE"/>
    <property type="match status" value="1"/>
</dbReference>
<dbReference type="SUPFAM" id="SSF56796">
    <property type="entry name" value="Dehydroquinate synthase-like"/>
    <property type="match status" value="1"/>
</dbReference>
<sequence length="368" mass="39473">MFSYHHPVKIHFGPGIFSELYHVLEPYNFSSFIIVMSNSQIDNGLDRLVASQFGDDVKDVVTGITPNPTLEDVRRIVTVMEEHEADCLIAIGGGSVMDAAKAAGAVYLQSIDINHLLEHTDFSESLPVIAIPTTSGSGSEVTPTSVISDEAHRLKVPLIGEGLYPEAAVVDPELTLTLPAAVTAVSGIDVICHALDCLGSAGHNTISDALAVSAAKLAFENLERAYHEPMNTGVRENMSGASLMAGVAVSQTGTAGSHAMSYHLTSHYDVPHGEACALTAGEWYIVNAGANLKLDDHARMIGFEDARDLKRGLDELKLATGLAMTIDDLGIDRGEMKAIVERGFEYRDMKNNIAQPDQAEVLKFLSEK</sequence>
<dbReference type="PANTHER" id="PTHR11496:SF83">
    <property type="entry name" value="HYDROXYACID-OXOACID TRANSHYDROGENASE, MITOCHONDRIAL"/>
    <property type="match status" value="1"/>
</dbReference>
<keyword evidence="5" id="KW-1185">Reference proteome</keyword>
<dbReference type="AlphaFoldDB" id="A0A1M7J6F0"/>
<dbReference type="OrthoDB" id="9815791at2"/>
<evidence type="ECO:0000259" key="3">
    <source>
        <dbReference type="Pfam" id="PF25137"/>
    </source>
</evidence>
<dbReference type="Proteomes" id="UP000184206">
    <property type="component" value="Unassembled WGS sequence"/>
</dbReference>
<proteinExistence type="predicted"/>
<feature type="domain" description="Fe-containing alcohol dehydrogenase-like C-terminal" evidence="3">
    <location>
        <begin position="183"/>
        <end position="366"/>
    </location>
</feature>
<dbReference type="RefSeq" id="WP_072710657.1">
    <property type="nucleotide sequence ID" value="NZ_FRCF01000012.1"/>
</dbReference>
<dbReference type="GO" id="GO:0004022">
    <property type="term" value="F:alcohol dehydrogenase (NAD+) activity"/>
    <property type="evidence" value="ECO:0007669"/>
    <property type="project" value="TreeGrafter"/>
</dbReference>
<feature type="domain" description="Alcohol dehydrogenase iron-type/glycerol dehydrogenase GldA" evidence="2">
    <location>
        <begin position="7"/>
        <end position="172"/>
    </location>
</feature>
<protein>
    <submittedName>
        <fullName evidence="4">Alcohol dehydrogenase</fullName>
    </submittedName>
</protein>
<dbReference type="EMBL" id="FRCF01000012">
    <property type="protein sequence ID" value="SHM48720.1"/>
    <property type="molecule type" value="Genomic_DNA"/>
</dbReference>
<keyword evidence="1" id="KW-0560">Oxidoreductase</keyword>
<name>A0A1M7J6F0_9BACL</name>
<evidence type="ECO:0000313" key="4">
    <source>
        <dbReference type="EMBL" id="SHM48720.1"/>
    </source>
</evidence>
<evidence type="ECO:0000256" key="1">
    <source>
        <dbReference type="ARBA" id="ARBA00023002"/>
    </source>
</evidence>
<evidence type="ECO:0000259" key="2">
    <source>
        <dbReference type="Pfam" id="PF00465"/>
    </source>
</evidence>
<dbReference type="InterPro" id="IPR001670">
    <property type="entry name" value="ADH_Fe/GldA"/>
</dbReference>
<accession>A0A1M7J6F0</accession>
<dbReference type="GO" id="GO:0046872">
    <property type="term" value="F:metal ion binding"/>
    <property type="evidence" value="ECO:0007669"/>
    <property type="project" value="InterPro"/>
</dbReference>
<dbReference type="STRING" id="1123231.SAMN02745189_02237"/>
<dbReference type="InterPro" id="IPR056798">
    <property type="entry name" value="ADH_Fe_C"/>
</dbReference>
<dbReference type="Gene3D" id="3.40.50.1970">
    <property type="match status" value="1"/>
</dbReference>
<dbReference type="Pfam" id="PF25137">
    <property type="entry name" value="ADH_Fe_C"/>
    <property type="match status" value="1"/>
</dbReference>
<evidence type="ECO:0000313" key="5">
    <source>
        <dbReference type="Proteomes" id="UP000184206"/>
    </source>
</evidence>
<reference evidence="4 5" key="1">
    <citation type="submission" date="2016-11" db="EMBL/GenBank/DDBJ databases">
        <authorList>
            <person name="Jaros S."/>
            <person name="Januszkiewicz K."/>
            <person name="Wedrychowicz H."/>
        </authorList>
    </citation>
    <scope>NUCLEOTIDE SEQUENCE [LARGE SCALE GENOMIC DNA]</scope>
    <source>
        <strain evidence="4 5">DSM 16010</strain>
    </source>
</reference>
<dbReference type="Pfam" id="PF00465">
    <property type="entry name" value="Fe-ADH"/>
    <property type="match status" value="1"/>
</dbReference>
<dbReference type="FunFam" id="3.40.50.1970:FF:000003">
    <property type="entry name" value="Alcohol dehydrogenase, iron-containing"/>
    <property type="match status" value="1"/>
</dbReference>
<dbReference type="InterPro" id="IPR039697">
    <property type="entry name" value="Alcohol_dehydrogenase_Fe"/>
</dbReference>
<dbReference type="Gene3D" id="1.20.1090.10">
    <property type="entry name" value="Dehydroquinate synthase-like - alpha domain"/>
    <property type="match status" value="1"/>
</dbReference>
<gene>
    <name evidence="4" type="ORF">SAMN02745189_02237</name>
</gene>
<organism evidence="4 5">
    <name type="scientific">Lacicoccus alkaliphilus DSM 16010</name>
    <dbReference type="NCBI Taxonomy" id="1123231"/>
    <lineage>
        <taxon>Bacteria</taxon>
        <taxon>Bacillati</taxon>
        <taxon>Bacillota</taxon>
        <taxon>Bacilli</taxon>
        <taxon>Bacillales</taxon>
        <taxon>Salinicoccaceae</taxon>
        <taxon>Lacicoccus</taxon>
    </lineage>
</organism>